<name>V8PFT5_OPHHA</name>
<feature type="region of interest" description="Disordered" evidence="1">
    <location>
        <begin position="200"/>
        <end position="235"/>
    </location>
</feature>
<gene>
    <name evidence="3" type="primary">F8</name>
    <name evidence="3" type="ORF">L345_01309</name>
</gene>
<protein>
    <submittedName>
        <fullName evidence="3">Coagulation factor VIII</fullName>
    </submittedName>
</protein>
<evidence type="ECO:0000256" key="2">
    <source>
        <dbReference type="SAM" id="Phobius"/>
    </source>
</evidence>
<dbReference type="Proteomes" id="UP000018936">
    <property type="component" value="Unassembled WGS sequence"/>
</dbReference>
<dbReference type="EMBL" id="AZIM01000169">
    <property type="protein sequence ID" value="ETE72863.1"/>
    <property type="molecule type" value="Genomic_DNA"/>
</dbReference>
<sequence length="371" mass="43108">MYDLLKKNVPYKQSSSVAVAGAIIGAVLALFIITIFIIVLLTPRKKRSSYLDKITCFLEISYLVFLKQMAIIALAVKVVLVDICYASLKEDQIQNLQDSINVKLYYYIRKEVIDLPPTHKPTSSYEKRNLSHSQKEIINALTFTKIQTGMKNSVQNILIKPSQIRNTQYLVQSTLLLCEIRQFSNGFSKMINCSRFSYEDENPASQDRDQQKYPAPKETNCKDWINKKHPNTGNGRIYINPREHYMKDEITNMYVKKIVLQENWKKQIKKDGVPMNKKLQQIAFKLNLSTNLSEYYNASKSSKQDGLKRISEVDERMKEEYKYMRKVAALCEWLVASGQKTRKSPKNPAHKYPEDFQKIKQNKAVIFVKLY</sequence>
<keyword evidence="2" id="KW-0812">Transmembrane</keyword>
<proteinExistence type="predicted"/>
<feature type="non-terminal residue" evidence="3">
    <location>
        <position position="1"/>
    </location>
</feature>
<comment type="caution">
    <text evidence="3">The sequence shown here is derived from an EMBL/GenBank/DDBJ whole genome shotgun (WGS) entry which is preliminary data.</text>
</comment>
<dbReference type="AlphaFoldDB" id="V8PFT5"/>
<organism evidence="3 4">
    <name type="scientific">Ophiophagus hannah</name>
    <name type="common">King cobra</name>
    <name type="synonym">Naja hannah</name>
    <dbReference type="NCBI Taxonomy" id="8665"/>
    <lineage>
        <taxon>Eukaryota</taxon>
        <taxon>Metazoa</taxon>
        <taxon>Chordata</taxon>
        <taxon>Craniata</taxon>
        <taxon>Vertebrata</taxon>
        <taxon>Euteleostomi</taxon>
        <taxon>Lepidosauria</taxon>
        <taxon>Squamata</taxon>
        <taxon>Bifurcata</taxon>
        <taxon>Unidentata</taxon>
        <taxon>Episquamata</taxon>
        <taxon>Toxicofera</taxon>
        <taxon>Serpentes</taxon>
        <taxon>Colubroidea</taxon>
        <taxon>Elapidae</taxon>
        <taxon>Elapinae</taxon>
        <taxon>Ophiophagus</taxon>
    </lineage>
</organism>
<dbReference type="OrthoDB" id="9428734at2759"/>
<accession>V8PFT5</accession>
<evidence type="ECO:0000256" key="1">
    <source>
        <dbReference type="SAM" id="MobiDB-lite"/>
    </source>
</evidence>
<feature type="transmembrane region" description="Helical" evidence="2">
    <location>
        <begin position="62"/>
        <end position="88"/>
    </location>
</feature>
<evidence type="ECO:0000313" key="4">
    <source>
        <dbReference type="Proteomes" id="UP000018936"/>
    </source>
</evidence>
<evidence type="ECO:0000313" key="3">
    <source>
        <dbReference type="EMBL" id="ETE72863.1"/>
    </source>
</evidence>
<keyword evidence="4" id="KW-1185">Reference proteome</keyword>
<reference evidence="3 4" key="1">
    <citation type="journal article" date="2013" name="Proc. Natl. Acad. Sci. U.S.A.">
        <title>The king cobra genome reveals dynamic gene evolution and adaptation in the snake venom system.</title>
        <authorList>
            <person name="Vonk F.J."/>
            <person name="Casewell N.R."/>
            <person name="Henkel C.V."/>
            <person name="Heimberg A.M."/>
            <person name="Jansen H.J."/>
            <person name="McCleary R.J."/>
            <person name="Kerkkamp H.M."/>
            <person name="Vos R.A."/>
            <person name="Guerreiro I."/>
            <person name="Calvete J.J."/>
            <person name="Wuster W."/>
            <person name="Woods A.E."/>
            <person name="Logan J.M."/>
            <person name="Harrison R.A."/>
            <person name="Castoe T.A."/>
            <person name="de Koning A.P."/>
            <person name="Pollock D.D."/>
            <person name="Yandell M."/>
            <person name="Calderon D."/>
            <person name="Renjifo C."/>
            <person name="Currier R.B."/>
            <person name="Salgado D."/>
            <person name="Pla D."/>
            <person name="Sanz L."/>
            <person name="Hyder A.S."/>
            <person name="Ribeiro J.M."/>
            <person name="Arntzen J.W."/>
            <person name="van den Thillart G.E."/>
            <person name="Boetzer M."/>
            <person name="Pirovano W."/>
            <person name="Dirks R.P."/>
            <person name="Spaink H.P."/>
            <person name="Duboule D."/>
            <person name="McGlinn E."/>
            <person name="Kini R.M."/>
            <person name="Richardson M.K."/>
        </authorList>
    </citation>
    <scope>NUCLEOTIDE SEQUENCE</scope>
    <source>
        <tissue evidence="3">Blood</tissue>
    </source>
</reference>
<keyword evidence="2" id="KW-1133">Transmembrane helix</keyword>
<keyword evidence="2" id="KW-0472">Membrane</keyword>
<feature type="transmembrane region" description="Helical" evidence="2">
    <location>
        <begin position="20"/>
        <end position="41"/>
    </location>
</feature>